<dbReference type="AlphaFoldDB" id="A0A5N6PY43"/>
<dbReference type="Pfam" id="PF00078">
    <property type="entry name" value="RVT_1"/>
    <property type="match status" value="1"/>
</dbReference>
<gene>
    <name evidence="2" type="ORF">E3N88_00149</name>
</gene>
<dbReference type="PANTHER" id="PTHR47027">
    <property type="entry name" value="REVERSE TRANSCRIPTASE DOMAIN-CONTAINING PROTEIN"/>
    <property type="match status" value="1"/>
</dbReference>
<dbReference type="PROSITE" id="PS50878">
    <property type="entry name" value="RT_POL"/>
    <property type="match status" value="1"/>
</dbReference>
<evidence type="ECO:0000259" key="1">
    <source>
        <dbReference type="PROSITE" id="PS50878"/>
    </source>
</evidence>
<dbReference type="EMBL" id="SZYD01000001">
    <property type="protein sequence ID" value="KAD7477013.1"/>
    <property type="molecule type" value="Genomic_DNA"/>
</dbReference>
<dbReference type="InterPro" id="IPR000477">
    <property type="entry name" value="RT_dom"/>
</dbReference>
<protein>
    <recommendedName>
        <fullName evidence="1">Reverse transcriptase domain-containing protein</fullName>
    </recommendedName>
</protein>
<comment type="caution">
    <text evidence="2">The sequence shown here is derived from an EMBL/GenBank/DDBJ whole genome shotgun (WGS) entry which is preliminary data.</text>
</comment>
<sequence length="222" mass="26079">MVFIDLEKAYDSVPRQVMWDTLESRGIPQNYIEAIKDTYENAKTSVREPVGDTDFFLVEVGLHQGSTLSPFLFTVIMDELSRPNEEDENEQLTIGDQEVPMTTKFKYQGLFIQGDEDIDSDVAHRSGDQASHDVRHRFWPIKKNQTRKLETAEMRMLRWICGHTMLDRIRNEVFRERLEVANIWDKVREGRLRWFGYVRRRSQATPVRKVEFHTVEGKKGKG</sequence>
<name>A0A5N6PY43_9ASTR</name>
<feature type="domain" description="Reverse transcriptase" evidence="1">
    <location>
        <begin position="1"/>
        <end position="199"/>
    </location>
</feature>
<proteinExistence type="predicted"/>
<evidence type="ECO:0000313" key="2">
    <source>
        <dbReference type="EMBL" id="KAD7477013.1"/>
    </source>
</evidence>
<evidence type="ECO:0000313" key="3">
    <source>
        <dbReference type="Proteomes" id="UP000326396"/>
    </source>
</evidence>
<reference evidence="2 3" key="1">
    <citation type="submission" date="2019-05" db="EMBL/GenBank/DDBJ databases">
        <title>Mikania micrantha, genome provides insights into the molecular mechanism of rapid growth.</title>
        <authorList>
            <person name="Liu B."/>
        </authorList>
    </citation>
    <scope>NUCLEOTIDE SEQUENCE [LARGE SCALE GENOMIC DNA]</scope>
    <source>
        <strain evidence="2">NLD-2019</strain>
        <tissue evidence="2">Leaf</tissue>
    </source>
</reference>
<dbReference type="Proteomes" id="UP000326396">
    <property type="component" value="Linkage Group LG1"/>
</dbReference>
<dbReference type="OrthoDB" id="1306011at2759"/>
<organism evidence="2 3">
    <name type="scientific">Mikania micrantha</name>
    <name type="common">bitter vine</name>
    <dbReference type="NCBI Taxonomy" id="192012"/>
    <lineage>
        <taxon>Eukaryota</taxon>
        <taxon>Viridiplantae</taxon>
        <taxon>Streptophyta</taxon>
        <taxon>Embryophyta</taxon>
        <taxon>Tracheophyta</taxon>
        <taxon>Spermatophyta</taxon>
        <taxon>Magnoliopsida</taxon>
        <taxon>eudicotyledons</taxon>
        <taxon>Gunneridae</taxon>
        <taxon>Pentapetalae</taxon>
        <taxon>asterids</taxon>
        <taxon>campanulids</taxon>
        <taxon>Asterales</taxon>
        <taxon>Asteraceae</taxon>
        <taxon>Asteroideae</taxon>
        <taxon>Heliantheae alliance</taxon>
        <taxon>Eupatorieae</taxon>
        <taxon>Mikania</taxon>
    </lineage>
</organism>
<keyword evidence="3" id="KW-1185">Reference proteome</keyword>
<dbReference type="PANTHER" id="PTHR47027:SF20">
    <property type="entry name" value="REVERSE TRANSCRIPTASE-LIKE PROTEIN WITH RNA-DIRECTED DNA POLYMERASE DOMAIN"/>
    <property type="match status" value="1"/>
</dbReference>
<accession>A0A5N6PY43</accession>